<name>A0ABW2EQ58_9GAMM</name>
<sequence length="149" mass="16016">MVKLRWIGALAMSLLVGCGSTPPAPEREAATPTASSDSPVIGPRWQLILLGSDERWQGAEPAWFEAESGRGGLRLSGSDGCRRLDGNLALDDGNRIAIEGLSAGRDCAGAPQAARVAEMMQAAHRYLIDHDRLVFFGRDSRVLGGFQRR</sequence>
<reference evidence="3" key="1">
    <citation type="journal article" date="2019" name="Int. J. Syst. Evol. Microbiol.">
        <title>The Global Catalogue of Microorganisms (GCM) 10K type strain sequencing project: providing services to taxonomists for standard genome sequencing and annotation.</title>
        <authorList>
            <consortium name="The Broad Institute Genomics Platform"/>
            <consortium name="The Broad Institute Genome Sequencing Center for Infectious Disease"/>
            <person name="Wu L."/>
            <person name="Ma J."/>
        </authorList>
    </citation>
    <scope>NUCLEOTIDE SEQUENCE [LARGE SCALE GENOMIC DNA]</scope>
    <source>
        <strain evidence="3">CGMCC 1.13666</strain>
    </source>
</reference>
<dbReference type="Pfam" id="PF03724">
    <property type="entry name" value="META"/>
    <property type="match status" value="1"/>
</dbReference>
<evidence type="ECO:0000259" key="1">
    <source>
        <dbReference type="Pfam" id="PF03724"/>
    </source>
</evidence>
<dbReference type="PROSITE" id="PS51257">
    <property type="entry name" value="PROKAR_LIPOPROTEIN"/>
    <property type="match status" value="1"/>
</dbReference>
<proteinExistence type="predicted"/>
<dbReference type="Gene3D" id="2.40.128.270">
    <property type="match status" value="1"/>
</dbReference>
<organism evidence="2 3">
    <name type="scientific">Halomonas salifodinae</name>
    <dbReference type="NCBI Taxonomy" id="438745"/>
    <lineage>
        <taxon>Bacteria</taxon>
        <taxon>Pseudomonadati</taxon>
        <taxon>Pseudomonadota</taxon>
        <taxon>Gammaproteobacteria</taxon>
        <taxon>Oceanospirillales</taxon>
        <taxon>Halomonadaceae</taxon>
        <taxon>Halomonas</taxon>
    </lineage>
</organism>
<protein>
    <submittedName>
        <fullName evidence="2">META domain-containing protein</fullName>
    </submittedName>
</protein>
<feature type="domain" description="DUF306" evidence="1">
    <location>
        <begin position="41"/>
        <end position="142"/>
    </location>
</feature>
<accession>A0ABW2EQ58</accession>
<comment type="caution">
    <text evidence="2">The sequence shown here is derived from an EMBL/GenBank/DDBJ whole genome shotgun (WGS) entry which is preliminary data.</text>
</comment>
<gene>
    <name evidence="2" type="ORF">ACFQH5_01005</name>
</gene>
<dbReference type="InterPro" id="IPR005184">
    <property type="entry name" value="DUF306_Meta_HslJ"/>
</dbReference>
<dbReference type="Proteomes" id="UP001596411">
    <property type="component" value="Unassembled WGS sequence"/>
</dbReference>
<evidence type="ECO:0000313" key="2">
    <source>
        <dbReference type="EMBL" id="MFC7088129.1"/>
    </source>
</evidence>
<dbReference type="EMBL" id="JBHSZP010000002">
    <property type="protein sequence ID" value="MFC7088129.1"/>
    <property type="molecule type" value="Genomic_DNA"/>
</dbReference>
<evidence type="ECO:0000313" key="3">
    <source>
        <dbReference type="Proteomes" id="UP001596411"/>
    </source>
</evidence>
<dbReference type="RefSeq" id="WP_346061415.1">
    <property type="nucleotide sequence ID" value="NZ_BAAADR010000004.1"/>
</dbReference>
<keyword evidence="3" id="KW-1185">Reference proteome</keyword>
<dbReference type="InterPro" id="IPR038670">
    <property type="entry name" value="HslJ-like_sf"/>
</dbReference>